<organism evidence="2">
    <name type="scientific">marine metagenome</name>
    <dbReference type="NCBI Taxonomy" id="408172"/>
    <lineage>
        <taxon>unclassified sequences</taxon>
        <taxon>metagenomes</taxon>
        <taxon>ecological metagenomes</taxon>
    </lineage>
</organism>
<reference evidence="2" key="1">
    <citation type="submission" date="2018-05" db="EMBL/GenBank/DDBJ databases">
        <authorList>
            <person name="Lanie J.A."/>
            <person name="Ng W.-L."/>
            <person name="Kazmierczak K.M."/>
            <person name="Andrzejewski T.M."/>
            <person name="Davidsen T.M."/>
            <person name="Wayne K.J."/>
            <person name="Tettelin H."/>
            <person name="Glass J.I."/>
            <person name="Rusch D."/>
            <person name="Podicherti R."/>
            <person name="Tsui H.-C.T."/>
            <person name="Winkler M.E."/>
        </authorList>
    </citation>
    <scope>NUCLEOTIDE SEQUENCE</scope>
</reference>
<evidence type="ECO:0000256" key="1">
    <source>
        <dbReference type="SAM" id="Phobius"/>
    </source>
</evidence>
<evidence type="ECO:0000313" key="2">
    <source>
        <dbReference type="EMBL" id="SVC36075.1"/>
    </source>
</evidence>
<dbReference type="AlphaFoldDB" id="A0A382LJT4"/>
<dbReference type="EMBL" id="UINC01087055">
    <property type="protein sequence ID" value="SVC36075.1"/>
    <property type="molecule type" value="Genomic_DNA"/>
</dbReference>
<accession>A0A382LJT4</accession>
<feature type="non-terminal residue" evidence="2">
    <location>
        <position position="159"/>
    </location>
</feature>
<keyword evidence="1" id="KW-1133">Transmembrane helix</keyword>
<feature type="non-terminal residue" evidence="2">
    <location>
        <position position="1"/>
    </location>
</feature>
<sequence>VSLLYEIASTAVQFWYLVVTGIVVVAVFVQRGSQRFDDLVVTGLSCLERELDSFPDVLYSNLHPNWSVFRKRFQHTLRSACPGITPEALVYVLEQFDTCYEYDDGVYSKFDSLGENRQGSDSAFVPLVAPFEQQHFKTVESRRRRRRILRFAVGGIAYM</sequence>
<keyword evidence="1" id="KW-0472">Membrane</keyword>
<feature type="transmembrane region" description="Helical" evidence="1">
    <location>
        <begin position="12"/>
        <end position="29"/>
    </location>
</feature>
<name>A0A382LJT4_9ZZZZ</name>
<keyword evidence="1" id="KW-0812">Transmembrane</keyword>
<proteinExistence type="predicted"/>
<protein>
    <submittedName>
        <fullName evidence="2">Uncharacterized protein</fullName>
    </submittedName>
</protein>
<gene>
    <name evidence="2" type="ORF">METZ01_LOCUS288929</name>
</gene>